<dbReference type="EMBL" id="AP009044">
    <property type="protein sequence ID" value="BAF53906.1"/>
    <property type="molecule type" value="Genomic_DNA"/>
</dbReference>
<organism evidence="1">
    <name type="scientific">Corynebacterium glutamicum (strain R)</name>
    <dbReference type="NCBI Taxonomy" id="340322"/>
    <lineage>
        <taxon>Bacteria</taxon>
        <taxon>Bacillati</taxon>
        <taxon>Actinomycetota</taxon>
        <taxon>Actinomycetes</taxon>
        <taxon>Mycobacteriales</taxon>
        <taxon>Corynebacteriaceae</taxon>
        <taxon>Corynebacterium</taxon>
    </lineage>
</organism>
<gene>
    <name evidence="1" type="ordered locus">cgR_0932</name>
</gene>
<protein>
    <submittedName>
        <fullName evidence="1">Uncharacterized protein</fullName>
    </submittedName>
</protein>
<dbReference type="AlphaFoldDB" id="A0AB72V9M6"/>
<proteinExistence type="predicted"/>
<dbReference type="Proteomes" id="UP000006698">
    <property type="component" value="Chromosome"/>
</dbReference>
<reference evidence="1" key="1">
    <citation type="journal article" date="2007" name="Microbiology">
        <title>Comparative analysis of the Corynebacterium glutamicum group and complete genome sequence of strain R.</title>
        <authorList>
            <person name="Yukawa H."/>
            <person name="Omumasaba C.A."/>
            <person name="Nonaka H."/>
            <person name="Kos P."/>
            <person name="Okai N."/>
            <person name="Suzuki N."/>
            <person name="Suda M."/>
            <person name="Tsuge Y."/>
            <person name="Watanabe J."/>
            <person name="Ikeda Y."/>
            <person name="Vertes A.A."/>
            <person name="Inui M."/>
        </authorList>
    </citation>
    <scope>NUCLEOTIDE SEQUENCE</scope>
    <source>
        <strain evidence="1">R</strain>
    </source>
</reference>
<name>A0AB72V9M6_CORGB</name>
<accession>A0AB72V9M6</accession>
<dbReference type="KEGG" id="cgt:cgR_0932"/>
<evidence type="ECO:0000313" key="1">
    <source>
        <dbReference type="EMBL" id="BAF53906.1"/>
    </source>
</evidence>
<sequence length="103" mass="11620">MKKEATPPKRVASFLSFLAVDPGVRVNVSGLFCRNWEFLVIAPWAGRACDLGDEFSNDVSVSWIVLRPCRIDEVLLLYVCHAIHSFKLWEQKSPQQGLNLTTS</sequence>